<sequence length="351" mass="38912">MSDYPPFPHDDSFPVQELLVVDYKLLKEGDEEQANILWEAATKFGFWYLKNHEADDFVEPMFKMGRETLALPFEEKMKYWQGNKGGSCGYKAAGATYVDADGSTDISEFINVSKDDAMAYPSIAQRVYPPTVNEFMTGTIRPFIQTCVAENRVLLDVFNDKLGLPKGTLADLHDHTKRCLSESRCIKVPAAPKDTKIALGRHTDVGSISYLTNRLGGLQVQLPGNGGEWKYVKPIEGYFICNIGDSLHILSGGILKSCTHRVLPPPGAQAGYERWSLVYFARPANDVKLEALASQSSLIANATQNADEALFFSGLTAAQWFVRRQTRNRTDQGKDFETILAAGPKKIISAV</sequence>
<dbReference type="Proteomes" id="UP000664032">
    <property type="component" value="Unassembled WGS sequence"/>
</dbReference>
<accession>A0ACB8GP07</accession>
<comment type="caution">
    <text evidence="1">The sequence shown here is derived from an EMBL/GenBank/DDBJ whole genome shotgun (WGS) entry which is preliminary data.</text>
</comment>
<reference evidence="1" key="1">
    <citation type="submission" date="2021-10" db="EMBL/GenBank/DDBJ databases">
        <title>Psilocybe cubensis genome.</title>
        <authorList>
            <person name="Mckernan K.J."/>
            <person name="Crawford S."/>
            <person name="Trippe A."/>
            <person name="Kane L.T."/>
            <person name="Mclaughlin S."/>
        </authorList>
    </citation>
    <scope>NUCLEOTIDE SEQUENCE</scope>
    <source>
        <strain evidence="1">MGC-MH-2018</strain>
    </source>
</reference>
<name>A0ACB8GP07_PSICU</name>
<evidence type="ECO:0000313" key="1">
    <source>
        <dbReference type="EMBL" id="KAH9476951.1"/>
    </source>
</evidence>
<organism evidence="1 2">
    <name type="scientific">Psilocybe cubensis</name>
    <name type="common">Psychedelic mushroom</name>
    <name type="synonym">Stropharia cubensis</name>
    <dbReference type="NCBI Taxonomy" id="181762"/>
    <lineage>
        <taxon>Eukaryota</taxon>
        <taxon>Fungi</taxon>
        <taxon>Dikarya</taxon>
        <taxon>Basidiomycota</taxon>
        <taxon>Agaricomycotina</taxon>
        <taxon>Agaricomycetes</taxon>
        <taxon>Agaricomycetidae</taxon>
        <taxon>Agaricales</taxon>
        <taxon>Agaricineae</taxon>
        <taxon>Strophariaceae</taxon>
        <taxon>Psilocybe</taxon>
    </lineage>
</organism>
<gene>
    <name evidence="1" type="ORF">JR316_0010867</name>
</gene>
<dbReference type="EMBL" id="JAFIQS020000010">
    <property type="protein sequence ID" value="KAH9476951.1"/>
    <property type="molecule type" value="Genomic_DNA"/>
</dbReference>
<proteinExistence type="predicted"/>
<keyword evidence="2" id="KW-1185">Reference proteome</keyword>
<protein>
    <submittedName>
        <fullName evidence="1">Flavone synthase</fullName>
    </submittedName>
</protein>
<evidence type="ECO:0000313" key="2">
    <source>
        <dbReference type="Proteomes" id="UP000664032"/>
    </source>
</evidence>